<dbReference type="AlphaFoldDB" id="E3HC50"/>
<geneLocation type="plasmid" evidence="2 3">
    <name>pILYOP01</name>
</geneLocation>
<dbReference type="EMBL" id="CP002282">
    <property type="protein sequence ID" value="ADO83893.1"/>
    <property type="molecule type" value="Genomic_DNA"/>
</dbReference>
<feature type="transmembrane region" description="Helical" evidence="1">
    <location>
        <begin position="104"/>
        <end position="124"/>
    </location>
</feature>
<dbReference type="PANTHER" id="PTHR40078">
    <property type="entry name" value="INTEGRAL MEMBRANE PROTEIN-RELATED"/>
    <property type="match status" value="1"/>
</dbReference>
<evidence type="ECO:0000256" key="1">
    <source>
        <dbReference type="SAM" id="Phobius"/>
    </source>
</evidence>
<keyword evidence="1" id="KW-0812">Transmembrane</keyword>
<feature type="transmembrane region" description="Helical" evidence="1">
    <location>
        <begin position="44"/>
        <end position="65"/>
    </location>
</feature>
<proteinExistence type="predicted"/>
<organism evidence="2 3">
    <name type="scientific">Ilyobacter polytropus (strain ATCC 51220 / DSM 2926 / LMG 16218 / CuHBu1)</name>
    <dbReference type="NCBI Taxonomy" id="572544"/>
    <lineage>
        <taxon>Bacteria</taxon>
        <taxon>Fusobacteriati</taxon>
        <taxon>Fusobacteriota</taxon>
        <taxon>Fusobacteriia</taxon>
        <taxon>Fusobacteriales</taxon>
        <taxon>Fusobacteriaceae</taxon>
        <taxon>Ilyobacter</taxon>
    </lineage>
</organism>
<dbReference type="HOGENOM" id="CLU_083843_0_1_0"/>
<dbReference type="KEGG" id="ipo:Ilyop_2129"/>
<dbReference type="InterPro" id="IPR038750">
    <property type="entry name" value="YczE/YyaS-like"/>
</dbReference>
<dbReference type="PANTHER" id="PTHR40078:SF1">
    <property type="entry name" value="INTEGRAL MEMBRANE PROTEIN"/>
    <property type="match status" value="1"/>
</dbReference>
<gene>
    <name evidence="2" type="ordered locus">Ilyop_2129</name>
</gene>
<accession>E3HC50</accession>
<feature type="transmembrane region" description="Helical" evidence="1">
    <location>
        <begin position="175"/>
        <end position="194"/>
    </location>
</feature>
<sequence length="218" mass="24501">MIKKYIYYLFGVIFMSLGVTLTLISDLGAGGWDALPENLYKLTGISIGTWVIGIALILLIVAAILKREFIKYKAFITSIVMGKLIDLFYFYLEPFRETNSFADRILFLLVGLIVIGMGCAITFVTHLPKNHTETFVFSIVDTTEFSYQKTKTLVDISALTIAVVIGFKLKDFSNLGLGTILNSFFMGTIIHYCLPFAQKGQDLLLKVEKRQVKKEPDL</sequence>
<evidence type="ECO:0008006" key="4">
    <source>
        <dbReference type="Google" id="ProtNLM"/>
    </source>
</evidence>
<keyword evidence="1" id="KW-1133">Transmembrane helix</keyword>
<reference evidence="2 3" key="1">
    <citation type="journal article" date="2010" name="Stand. Genomic Sci.">
        <title>Complete genome sequence of Ilyobacter polytropus type strain (CuHbu1).</title>
        <authorList>
            <person name="Sikorski J."/>
            <person name="Chertkov O."/>
            <person name="Lapidus A."/>
            <person name="Nolan M."/>
            <person name="Lucas S."/>
            <person name="Del Rio T.G."/>
            <person name="Tice H."/>
            <person name="Cheng J.F."/>
            <person name="Tapia R."/>
            <person name="Han C."/>
            <person name="Goodwin L."/>
            <person name="Pitluck S."/>
            <person name="Liolios K."/>
            <person name="Ivanova N."/>
            <person name="Mavromatis K."/>
            <person name="Mikhailova N."/>
            <person name="Pati A."/>
            <person name="Chen A."/>
            <person name="Palaniappan K."/>
            <person name="Land M."/>
            <person name="Hauser L."/>
            <person name="Chang Y.J."/>
            <person name="Jeffries C.D."/>
            <person name="Brambilla E."/>
            <person name="Yasawong M."/>
            <person name="Rohde M."/>
            <person name="Pukall R."/>
            <person name="Spring S."/>
            <person name="Goker M."/>
            <person name="Woyke T."/>
            <person name="Bristow J."/>
            <person name="Eisen J.A."/>
            <person name="Markowitz V."/>
            <person name="Hugenholtz P."/>
            <person name="Kyrpides N.C."/>
            <person name="Klenk H.P."/>
        </authorList>
    </citation>
    <scope>NUCLEOTIDE SEQUENCE [LARGE SCALE GENOMIC DNA]</scope>
    <source>
        <strain evidence="3">ATCC 51220 / DSM 2926 / LMG 16218 / CuHBu1</strain>
        <plasmid evidence="3">pILYOP01</plasmid>
    </source>
</reference>
<keyword evidence="2" id="KW-0614">Plasmid</keyword>
<protein>
    <recommendedName>
        <fullName evidence="4">Integral membrane protein</fullName>
    </recommendedName>
</protein>
<evidence type="ECO:0000313" key="3">
    <source>
        <dbReference type="Proteomes" id="UP000006875"/>
    </source>
</evidence>
<dbReference type="OrthoDB" id="1902994at2"/>
<feature type="transmembrane region" description="Helical" evidence="1">
    <location>
        <begin position="5"/>
        <end position="24"/>
    </location>
</feature>
<dbReference type="RefSeq" id="WP_013388555.1">
    <property type="nucleotide sequence ID" value="NC_014633.1"/>
</dbReference>
<keyword evidence="1" id="KW-0472">Membrane</keyword>
<dbReference type="Pfam" id="PF19700">
    <property type="entry name" value="DUF6198"/>
    <property type="match status" value="1"/>
</dbReference>
<evidence type="ECO:0000313" key="2">
    <source>
        <dbReference type="EMBL" id="ADO83893.1"/>
    </source>
</evidence>
<dbReference type="Proteomes" id="UP000006875">
    <property type="component" value="Plasmid pILYOP01"/>
</dbReference>
<keyword evidence="3" id="KW-1185">Reference proteome</keyword>
<name>E3HC50_ILYPC</name>